<evidence type="ECO:0000313" key="3">
    <source>
        <dbReference type="EMBL" id="OJJ43505.1"/>
    </source>
</evidence>
<dbReference type="VEuPathDB" id="FungiDB:ASPZODRAFT_135972"/>
<dbReference type="STRING" id="1073090.A0A1L9S8M6"/>
<keyword evidence="2" id="KW-0732">Signal</keyword>
<feature type="transmembrane region" description="Helical" evidence="1">
    <location>
        <begin position="345"/>
        <end position="367"/>
    </location>
</feature>
<dbReference type="OrthoDB" id="536881at2759"/>
<evidence type="ECO:0000313" key="4">
    <source>
        <dbReference type="Proteomes" id="UP000184188"/>
    </source>
</evidence>
<feature type="signal peptide" evidence="2">
    <location>
        <begin position="1"/>
        <end position="21"/>
    </location>
</feature>
<dbReference type="GeneID" id="34610414"/>
<evidence type="ECO:0008006" key="5">
    <source>
        <dbReference type="Google" id="ProtNLM"/>
    </source>
</evidence>
<feature type="chain" id="PRO_5012069642" description="Receptor L-domain domain-containing protein" evidence="2">
    <location>
        <begin position="22"/>
        <end position="372"/>
    </location>
</feature>
<protein>
    <recommendedName>
        <fullName evidence="5">Receptor L-domain domain-containing protein</fullName>
    </recommendedName>
</protein>
<dbReference type="AlphaFoldDB" id="A0A1L9S8M6"/>
<sequence>MISHGTHYFAIGVLLAASAAADCLSGSTVVVDSQTALAAALADCTTFGRKIEIDSSFSGAASFAGVTNLSAAISTNLSVPGLTEILLPDVVQGYNFIAGSTPRLRNFSAPRMTDFLALRLDTEEALTVDIPLITAIDSIDVGGKTLYLNFPMLENITGMLSLDNEVSSAEPFAVDFPLLRTATEIVITGTVSNIYLPRLKSAYSATQIGNSGDAIALDLPRLSEVTGGLAIGGNFSSISLPSLVETNATISISASSPLSLNFTSLVKANTIEITGNVTDVYFPQLTSANRIYISSSLDVNCTGYDQAAAQSSLNTSDGSSGCYGSSTTVATPAAGHSGLAEIAKIGVGVGVGLGGFIILAAVAYFFCLRGRK</sequence>
<name>A0A1L9S8M6_9EURO</name>
<proteinExistence type="predicted"/>
<evidence type="ECO:0000256" key="1">
    <source>
        <dbReference type="SAM" id="Phobius"/>
    </source>
</evidence>
<dbReference type="Proteomes" id="UP000184188">
    <property type="component" value="Unassembled WGS sequence"/>
</dbReference>
<keyword evidence="1" id="KW-1133">Transmembrane helix</keyword>
<organism evidence="3 4">
    <name type="scientific">Penicilliopsis zonata CBS 506.65</name>
    <dbReference type="NCBI Taxonomy" id="1073090"/>
    <lineage>
        <taxon>Eukaryota</taxon>
        <taxon>Fungi</taxon>
        <taxon>Dikarya</taxon>
        <taxon>Ascomycota</taxon>
        <taxon>Pezizomycotina</taxon>
        <taxon>Eurotiomycetes</taxon>
        <taxon>Eurotiomycetidae</taxon>
        <taxon>Eurotiales</taxon>
        <taxon>Aspergillaceae</taxon>
        <taxon>Penicilliopsis</taxon>
    </lineage>
</organism>
<gene>
    <name evidence="3" type="ORF">ASPZODRAFT_135972</name>
</gene>
<keyword evidence="4" id="KW-1185">Reference proteome</keyword>
<reference evidence="4" key="1">
    <citation type="journal article" date="2017" name="Genome Biol.">
        <title>Comparative genomics reveals high biological diversity and specific adaptations in the industrially and medically important fungal genus Aspergillus.</title>
        <authorList>
            <person name="de Vries R.P."/>
            <person name="Riley R."/>
            <person name="Wiebenga A."/>
            <person name="Aguilar-Osorio G."/>
            <person name="Amillis S."/>
            <person name="Uchima C.A."/>
            <person name="Anderluh G."/>
            <person name="Asadollahi M."/>
            <person name="Askin M."/>
            <person name="Barry K."/>
            <person name="Battaglia E."/>
            <person name="Bayram O."/>
            <person name="Benocci T."/>
            <person name="Braus-Stromeyer S.A."/>
            <person name="Caldana C."/>
            <person name="Canovas D."/>
            <person name="Cerqueira G.C."/>
            <person name="Chen F."/>
            <person name="Chen W."/>
            <person name="Choi C."/>
            <person name="Clum A."/>
            <person name="Dos Santos R.A."/>
            <person name="Damasio A.R."/>
            <person name="Diallinas G."/>
            <person name="Emri T."/>
            <person name="Fekete E."/>
            <person name="Flipphi M."/>
            <person name="Freyberg S."/>
            <person name="Gallo A."/>
            <person name="Gournas C."/>
            <person name="Habgood R."/>
            <person name="Hainaut M."/>
            <person name="Harispe M.L."/>
            <person name="Henrissat B."/>
            <person name="Hilden K.S."/>
            <person name="Hope R."/>
            <person name="Hossain A."/>
            <person name="Karabika E."/>
            <person name="Karaffa L."/>
            <person name="Karanyi Z."/>
            <person name="Krasevec N."/>
            <person name="Kuo A."/>
            <person name="Kusch H."/>
            <person name="LaButti K."/>
            <person name="Lagendijk E.L."/>
            <person name="Lapidus A."/>
            <person name="Levasseur A."/>
            <person name="Lindquist E."/>
            <person name="Lipzen A."/>
            <person name="Logrieco A.F."/>
            <person name="MacCabe A."/>
            <person name="Maekelae M.R."/>
            <person name="Malavazi I."/>
            <person name="Melin P."/>
            <person name="Meyer V."/>
            <person name="Mielnichuk N."/>
            <person name="Miskei M."/>
            <person name="Molnar A.P."/>
            <person name="Mule G."/>
            <person name="Ngan C.Y."/>
            <person name="Orejas M."/>
            <person name="Orosz E."/>
            <person name="Ouedraogo J.P."/>
            <person name="Overkamp K.M."/>
            <person name="Park H.-S."/>
            <person name="Perrone G."/>
            <person name="Piumi F."/>
            <person name="Punt P.J."/>
            <person name="Ram A.F."/>
            <person name="Ramon A."/>
            <person name="Rauscher S."/>
            <person name="Record E."/>
            <person name="Riano-Pachon D.M."/>
            <person name="Robert V."/>
            <person name="Roehrig J."/>
            <person name="Ruller R."/>
            <person name="Salamov A."/>
            <person name="Salih N.S."/>
            <person name="Samson R.A."/>
            <person name="Sandor E."/>
            <person name="Sanguinetti M."/>
            <person name="Schuetze T."/>
            <person name="Sepcic K."/>
            <person name="Shelest E."/>
            <person name="Sherlock G."/>
            <person name="Sophianopoulou V."/>
            <person name="Squina F.M."/>
            <person name="Sun H."/>
            <person name="Susca A."/>
            <person name="Todd R.B."/>
            <person name="Tsang A."/>
            <person name="Unkles S.E."/>
            <person name="van de Wiele N."/>
            <person name="van Rossen-Uffink D."/>
            <person name="Oliveira J.V."/>
            <person name="Vesth T.C."/>
            <person name="Visser J."/>
            <person name="Yu J.-H."/>
            <person name="Zhou M."/>
            <person name="Andersen M.R."/>
            <person name="Archer D.B."/>
            <person name="Baker S.E."/>
            <person name="Benoit I."/>
            <person name="Brakhage A.A."/>
            <person name="Braus G.H."/>
            <person name="Fischer R."/>
            <person name="Frisvad J.C."/>
            <person name="Goldman G.H."/>
            <person name="Houbraken J."/>
            <person name="Oakley B."/>
            <person name="Pocsi I."/>
            <person name="Scazzocchio C."/>
            <person name="Seiboth B."/>
            <person name="vanKuyk P.A."/>
            <person name="Wortman J."/>
            <person name="Dyer P.S."/>
            <person name="Grigoriev I.V."/>
        </authorList>
    </citation>
    <scope>NUCLEOTIDE SEQUENCE [LARGE SCALE GENOMIC DNA]</scope>
    <source>
        <strain evidence="4">CBS 506.65</strain>
    </source>
</reference>
<dbReference type="RefSeq" id="XP_022578015.1">
    <property type="nucleotide sequence ID" value="XM_022723949.1"/>
</dbReference>
<evidence type="ECO:0000256" key="2">
    <source>
        <dbReference type="SAM" id="SignalP"/>
    </source>
</evidence>
<keyword evidence="1" id="KW-0472">Membrane</keyword>
<keyword evidence="1" id="KW-0812">Transmembrane</keyword>
<accession>A0A1L9S8M6</accession>
<dbReference type="EMBL" id="KV878351">
    <property type="protein sequence ID" value="OJJ43505.1"/>
    <property type="molecule type" value="Genomic_DNA"/>
</dbReference>